<dbReference type="AlphaFoldDB" id="A0A2V4C030"/>
<organism evidence="2 3">
    <name type="scientific">Flavobacterium hydrophilum</name>
    <dbReference type="NCBI Taxonomy" id="2211445"/>
    <lineage>
        <taxon>Bacteria</taxon>
        <taxon>Pseudomonadati</taxon>
        <taxon>Bacteroidota</taxon>
        <taxon>Flavobacteriia</taxon>
        <taxon>Flavobacteriales</taxon>
        <taxon>Flavobacteriaceae</taxon>
        <taxon>Flavobacterium</taxon>
    </lineage>
</organism>
<keyword evidence="1" id="KW-0812">Transmembrane</keyword>
<dbReference type="OrthoDB" id="1328815at2"/>
<proteinExistence type="predicted"/>
<comment type="caution">
    <text evidence="2">The sequence shown here is derived from an EMBL/GenBank/DDBJ whole genome shotgun (WGS) entry which is preliminary data.</text>
</comment>
<reference evidence="2 3" key="1">
    <citation type="submission" date="2018-05" db="EMBL/GenBank/DDBJ databases">
        <title>Flavobacterium sp. strain IMCC34758, incomplete genome.</title>
        <authorList>
            <person name="Joung Y."/>
        </authorList>
    </citation>
    <scope>NUCLEOTIDE SEQUENCE [LARGE SCALE GENOMIC DNA]</scope>
    <source>
        <strain evidence="2 3">IMCC34758</strain>
    </source>
</reference>
<protein>
    <submittedName>
        <fullName evidence="2">Uncharacterized protein</fullName>
    </submittedName>
</protein>
<evidence type="ECO:0000313" key="3">
    <source>
        <dbReference type="Proteomes" id="UP000247681"/>
    </source>
</evidence>
<name>A0A2V4C030_9FLAO</name>
<keyword evidence="1" id="KW-0472">Membrane</keyword>
<evidence type="ECO:0000256" key="1">
    <source>
        <dbReference type="SAM" id="Phobius"/>
    </source>
</evidence>
<dbReference type="Proteomes" id="UP000247681">
    <property type="component" value="Unassembled WGS sequence"/>
</dbReference>
<feature type="transmembrane region" description="Helical" evidence="1">
    <location>
        <begin position="36"/>
        <end position="58"/>
    </location>
</feature>
<gene>
    <name evidence="2" type="ORF">DMB68_18070</name>
</gene>
<dbReference type="RefSeq" id="WP_110348021.1">
    <property type="nucleotide sequence ID" value="NZ_QJHL01000004.1"/>
</dbReference>
<evidence type="ECO:0000313" key="2">
    <source>
        <dbReference type="EMBL" id="PXY44327.1"/>
    </source>
</evidence>
<keyword evidence="1" id="KW-1133">Transmembrane helix</keyword>
<sequence>MRNNIINIFIGVVLLISGLCLHNSNNGVASSVFLKYLGVVLVIYGTFVILTKAIKIIISLNTKYKKLTTFEKNNKRVIPDFVRKILEYRLENNKDINFEIPNYGKFQIINYNVDKGNDFNNPYHILKEIDEHIGRYFFPVISYSKIIPFAVNNNYKFLFVEEGKKDVVLIDLDSEDTRPLILKSKIDYYIDINKLELRKEGYYYNGLKKIEDIIDKNNYFFDVSDCIFEGKDYFEFFAKSFNLLEKNLVFSFSSVEETEQSYILNLNIEDKSKKIKLEKSSHYIDSENFIGILNEILSLLNYNQKQYYLISNNICDFGVVLADEKTFQVLSDNGCIELNEVKLNSDELIYIRKYNDLIREIENIEFHLNIVKKDNEIEKELLYNFFYKTDYEFDSSGMNVLQQRLKVYLKKADSGYDVYFTK</sequence>
<dbReference type="EMBL" id="QJHL01000004">
    <property type="protein sequence ID" value="PXY44327.1"/>
    <property type="molecule type" value="Genomic_DNA"/>
</dbReference>
<feature type="transmembrane region" description="Helical" evidence="1">
    <location>
        <begin position="5"/>
        <end position="24"/>
    </location>
</feature>
<accession>A0A2V4C030</accession>
<keyword evidence="3" id="KW-1185">Reference proteome</keyword>